<evidence type="ECO:0000256" key="4">
    <source>
        <dbReference type="ARBA" id="ARBA00022691"/>
    </source>
</evidence>
<evidence type="ECO:0000259" key="10">
    <source>
        <dbReference type="PROSITE" id="PS51449"/>
    </source>
</evidence>
<dbReference type="InterPro" id="IPR005839">
    <property type="entry name" value="Methylthiotransferase"/>
</dbReference>
<feature type="binding site" evidence="8">
    <location>
        <position position="48"/>
    </location>
    <ligand>
        <name>[4Fe-4S] cluster</name>
        <dbReference type="ChEBI" id="CHEBI:49883"/>
        <label>1</label>
    </ligand>
</feature>
<proteinExistence type="inferred from homology"/>
<name>G9X0P4_9FIRM</name>
<dbReference type="GO" id="GO:0005829">
    <property type="term" value="C:cytosol"/>
    <property type="evidence" value="ECO:0007669"/>
    <property type="project" value="TreeGrafter"/>
</dbReference>
<dbReference type="SFLD" id="SFLDS00029">
    <property type="entry name" value="Radical_SAM"/>
    <property type="match status" value="1"/>
</dbReference>
<dbReference type="PANTHER" id="PTHR43837:SF1">
    <property type="entry name" value="RIBOSOMAL PROTEIN US12 METHYLTHIOTRANSFERASE RIMO"/>
    <property type="match status" value="1"/>
</dbReference>
<dbReference type="Proteomes" id="UP000006437">
    <property type="component" value="Unassembled WGS sequence"/>
</dbReference>
<dbReference type="SMART" id="SM00729">
    <property type="entry name" value="Elp3"/>
    <property type="match status" value="1"/>
</dbReference>
<dbReference type="InterPro" id="IPR005840">
    <property type="entry name" value="Ribosomal_uS12_MeSTrfase_RimO"/>
</dbReference>
<dbReference type="NCBIfam" id="TIGR01125">
    <property type="entry name" value="30S ribosomal protein S12 methylthiotransferase RimO"/>
    <property type="match status" value="1"/>
</dbReference>
<dbReference type="InterPro" id="IPR058240">
    <property type="entry name" value="rSAM_sf"/>
</dbReference>
<dbReference type="InterPro" id="IPR020612">
    <property type="entry name" value="Methylthiotransferase_CS"/>
</dbReference>
<comment type="cofactor">
    <cofactor evidence="8">
        <name>[4Fe-4S] cluster</name>
        <dbReference type="ChEBI" id="CHEBI:49883"/>
    </cofactor>
    <text evidence="8">Binds 2 [4Fe-4S] clusters. One cluster is coordinated with 3 cysteines and an exchangeable S-adenosyl-L-methionine.</text>
</comment>
<comment type="function">
    <text evidence="8">Catalyzes the methylthiolation of an aspartic acid residue of ribosomal protein uS12.</text>
</comment>
<dbReference type="InterPro" id="IPR013848">
    <property type="entry name" value="Methylthiotransferase_N"/>
</dbReference>
<keyword evidence="5 8" id="KW-0479">Metal-binding</keyword>
<dbReference type="Pfam" id="PF18693">
    <property type="entry name" value="TRAM_2"/>
    <property type="match status" value="1"/>
</dbReference>
<dbReference type="InterPro" id="IPR007197">
    <property type="entry name" value="rSAM"/>
</dbReference>
<dbReference type="HOGENOM" id="CLU_018697_0_1_9"/>
<dbReference type="SFLD" id="SFLDG01061">
    <property type="entry name" value="methylthiotransferase"/>
    <property type="match status" value="1"/>
</dbReference>
<dbReference type="Gene3D" id="3.80.30.20">
    <property type="entry name" value="tm_1862 like domain"/>
    <property type="match status" value="1"/>
</dbReference>
<dbReference type="InterPro" id="IPR038135">
    <property type="entry name" value="Methylthiotransferase_N_sf"/>
</dbReference>
<organism evidence="12 13">
    <name type="scientific">Peptoanaerobacter stomatis</name>
    <dbReference type="NCBI Taxonomy" id="796937"/>
    <lineage>
        <taxon>Bacteria</taxon>
        <taxon>Bacillati</taxon>
        <taxon>Bacillota</taxon>
        <taxon>Clostridia</taxon>
        <taxon>Peptostreptococcales</taxon>
        <taxon>Filifactoraceae</taxon>
        <taxon>Peptoanaerobacter</taxon>
    </lineage>
</organism>
<dbReference type="InterPro" id="IPR002792">
    <property type="entry name" value="TRAM_dom"/>
</dbReference>
<dbReference type="GO" id="GO:0046872">
    <property type="term" value="F:metal ion binding"/>
    <property type="evidence" value="ECO:0007669"/>
    <property type="project" value="UniProtKB-KW"/>
</dbReference>
<sequence>MQEKFILESLGCSKNLVDAEEMVYILNKNGYEMTGDINEATIAIVNTCGFIESAKEESIDTIFEIARYKQKNLKYLIVTGCLAQRYYKELKDKIPEVDAFLGTTSYDTIYNVIKGLEIGQDNSLILNADRKLEHTKKKILTDNYYAYVKIAEGCDNSCTYCIIPRLRGRYKSRGMEEIITEVQDLASQGVKEIILIAQDTSKYGLDIYKEKKLPELLRKLSEIDGIKWIRFLYTYPEDITEELVQEVKNNDKVCSYFDIPIQHANDRILKLMNRSTDKDEIISKIKLIRDNIEDAIIRTTLITGFPSESEDDIDELEDFIRDIKFNKLGVFAYSQEEGTKAGKMKEQIDEDVKKQRQDRIMNVQYEIANRLNKTYIGKTFTAIVDEVYEDYVVARSYMDVIEVDTVIYVTTDKKHKKGDFIKVIITDTLEYDLKAEEV</sequence>
<dbReference type="SUPFAM" id="SSF102114">
    <property type="entry name" value="Radical SAM enzymes"/>
    <property type="match status" value="1"/>
</dbReference>
<dbReference type="PATRIC" id="fig|796937.3.peg.1193"/>
<keyword evidence="7 8" id="KW-0411">Iron-sulfur</keyword>
<dbReference type="Pfam" id="PF00919">
    <property type="entry name" value="UPF0004"/>
    <property type="match status" value="1"/>
</dbReference>
<feature type="binding site" evidence="8">
    <location>
        <position position="161"/>
    </location>
    <ligand>
        <name>[4Fe-4S] cluster</name>
        <dbReference type="ChEBI" id="CHEBI:49883"/>
        <label>2</label>
        <note>4Fe-4S-S-AdoMet</note>
    </ligand>
</feature>
<evidence type="ECO:0000259" key="11">
    <source>
        <dbReference type="PROSITE" id="PS51918"/>
    </source>
</evidence>
<feature type="binding site" evidence="8">
    <location>
        <position position="158"/>
    </location>
    <ligand>
        <name>[4Fe-4S] cluster</name>
        <dbReference type="ChEBI" id="CHEBI:49883"/>
        <label>2</label>
        <note>4Fe-4S-S-AdoMet</note>
    </ligand>
</feature>
<evidence type="ECO:0000256" key="3">
    <source>
        <dbReference type="ARBA" id="ARBA00022679"/>
    </source>
</evidence>
<comment type="catalytic activity">
    <reaction evidence="8">
        <text>L-aspartate(89)-[ribosomal protein uS12]-hydrogen + (sulfur carrier)-SH + AH2 + 2 S-adenosyl-L-methionine = 3-methylsulfanyl-L-aspartate(89)-[ribosomal protein uS12]-hydrogen + (sulfur carrier)-H + 5'-deoxyadenosine + L-methionine + A + S-adenosyl-L-homocysteine + 2 H(+)</text>
        <dbReference type="Rhea" id="RHEA:37087"/>
        <dbReference type="Rhea" id="RHEA-COMP:10460"/>
        <dbReference type="Rhea" id="RHEA-COMP:10461"/>
        <dbReference type="Rhea" id="RHEA-COMP:14737"/>
        <dbReference type="Rhea" id="RHEA-COMP:14739"/>
        <dbReference type="ChEBI" id="CHEBI:13193"/>
        <dbReference type="ChEBI" id="CHEBI:15378"/>
        <dbReference type="ChEBI" id="CHEBI:17319"/>
        <dbReference type="ChEBI" id="CHEBI:17499"/>
        <dbReference type="ChEBI" id="CHEBI:29917"/>
        <dbReference type="ChEBI" id="CHEBI:29961"/>
        <dbReference type="ChEBI" id="CHEBI:57844"/>
        <dbReference type="ChEBI" id="CHEBI:57856"/>
        <dbReference type="ChEBI" id="CHEBI:59789"/>
        <dbReference type="ChEBI" id="CHEBI:64428"/>
        <dbReference type="ChEBI" id="CHEBI:73599"/>
        <dbReference type="EC" id="2.8.4.4"/>
    </reaction>
</comment>
<keyword evidence="6 8" id="KW-0408">Iron</keyword>
<feature type="domain" description="MTTase N-terminal" evidence="10">
    <location>
        <begin position="3"/>
        <end position="118"/>
    </location>
</feature>
<evidence type="ECO:0000313" key="12">
    <source>
        <dbReference type="EMBL" id="EHL15139.1"/>
    </source>
</evidence>
<dbReference type="GO" id="GO:0035600">
    <property type="term" value="P:tRNA methylthiolation"/>
    <property type="evidence" value="ECO:0007669"/>
    <property type="project" value="UniProtKB-ARBA"/>
</dbReference>
<dbReference type="Gene3D" id="2.40.50.140">
    <property type="entry name" value="Nucleic acid-binding proteins"/>
    <property type="match status" value="1"/>
</dbReference>
<accession>G9X0P4</accession>
<keyword evidence="4 8" id="KW-0949">S-adenosyl-L-methionine</keyword>
<evidence type="ECO:0000256" key="7">
    <source>
        <dbReference type="ARBA" id="ARBA00023014"/>
    </source>
</evidence>
<evidence type="ECO:0000256" key="1">
    <source>
        <dbReference type="ARBA" id="ARBA00022485"/>
    </source>
</evidence>
<feature type="domain" description="Radical SAM core" evidence="11">
    <location>
        <begin position="140"/>
        <end position="370"/>
    </location>
</feature>
<keyword evidence="3 8" id="KW-0808">Transferase</keyword>
<feature type="binding site" evidence="8">
    <location>
        <position position="12"/>
    </location>
    <ligand>
        <name>[4Fe-4S] cluster</name>
        <dbReference type="ChEBI" id="CHEBI:49883"/>
        <label>1</label>
    </ligand>
</feature>
<dbReference type="PROSITE" id="PS50926">
    <property type="entry name" value="TRAM"/>
    <property type="match status" value="1"/>
</dbReference>
<evidence type="ECO:0000256" key="6">
    <source>
        <dbReference type="ARBA" id="ARBA00023004"/>
    </source>
</evidence>
<dbReference type="InterPro" id="IPR012340">
    <property type="entry name" value="NA-bd_OB-fold"/>
</dbReference>
<evidence type="ECO:0000256" key="2">
    <source>
        <dbReference type="ARBA" id="ARBA00022490"/>
    </source>
</evidence>
<dbReference type="Gene3D" id="3.40.50.12160">
    <property type="entry name" value="Methylthiotransferase, N-terminal domain"/>
    <property type="match status" value="1"/>
</dbReference>
<evidence type="ECO:0000313" key="13">
    <source>
        <dbReference type="Proteomes" id="UP000006437"/>
    </source>
</evidence>
<dbReference type="SFLD" id="SFLDF00274">
    <property type="entry name" value="ribosomal_protein_S12_methylth"/>
    <property type="match status" value="1"/>
</dbReference>
<reference evidence="12 13" key="1">
    <citation type="submission" date="2011-08" db="EMBL/GenBank/DDBJ databases">
        <title>The Genome Sequence of Eubacteriaceae bacterium ACC19a.</title>
        <authorList>
            <consortium name="The Broad Institute Genome Sequencing Platform"/>
            <person name="Earl A."/>
            <person name="Ward D."/>
            <person name="Feldgarden M."/>
            <person name="Gevers D."/>
            <person name="Sizova M."/>
            <person name="Hazen A."/>
            <person name="Epstein S."/>
            <person name="Young S.K."/>
            <person name="Zeng Q."/>
            <person name="Gargeya S."/>
            <person name="Fitzgerald M."/>
            <person name="Haas B."/>
            <person name="Abouelleil A."/>
            <person name="Alvarado L."/>
            <person name="Arachchi H.M."/>
            <person name="Berlin A."/>
            <person name="Brown A."/>
            <person name="Chapman S.B."/>
            <person name="Chen Z."/>
            <person name="Dunbar C."/>
            <person name="Freedman E."/>
            <person name="Gearin G."/>
            <person name="Gellesch M."/>
            <person name="Goldberg J."/>
            <person name="Griggs A."/>
            <person name="Gujja S."/>
            <person name="Heiman D."/>
            <person name="Howarth C."/>
            <person name="Larson L."/>
            <person name="Lui A."/>
            <person name="MacDonald P.J.P."/>
            <person name="Montmayeur A."/>
            <person name="Murphy C."/>
            <person name="Neiman D."/>
            <person name="Pearson M."/>
            <person name="Priest M."/>
            <person name="Roberts A."/>
            <person name="Saif S."/>
            <person name="Shea T."/>
            <person name="Shenoy N."/>
            <person name="Sisk P."/>
            <person name="Stolte C."/>
            <person name="Sykes S."/>
            <person name="Wortman J."/>
            <person name="Nusbaum C."/>
            <person name="Birren B."/>
        </authorList>
    </citation>
    <scope>NUCLEOTIDE SEQUENCE [LARGE SCALE GENOMIC DNA]</scope>
    <source>
        <strain evidence="12 13">ACC19a</strain>
    </source>
</reference>
<gene>
    <name evidence="8" type="primary">rimO</name>
    <name evidence="12" type="ORF">HMPREF9629_01980</name>
</gene>
<dbReference type="FunFam" id="3.80.30.20:FF:000001">
    <property type="entry name" value="tRNA-2-methylthio-N(6)-dimethylallyladenosine synthase 2"/>
    <property type="match status" value="1"/>
</dbReference>
<evidence type="ECO:0000259" key="9">
    <source>
        <dbReference type="PROSITE" id="PS50926"/>
    </source>
</evidence>
<evidence type="ECO:0000256" key="5">
    <source>
        <dbReference type="ARBA" id="ARBA00022723"/>
    </source>
</evidence>
<dbReference type="GO" id="GO:0140101">
    <property type="term" value="F:catalytic activity, acting on a tRNA"/>
    <property type="evidence" value="ECO:0007669"/>
    <property type="project" value="UniProtKB-ARBA"/>
</dbReference>
<keyword evidence="2 8" id="KW-0963">Cytoplasm</keyword>
<comment type="similarity">
    <text evidence="8">Belongs to the methylthiotransferase family. RimO subfamily.</text>
</comment>
<evidence type="ECO:0000256" key="8">
    <source>
        <dbReference type="HAMAP-Rule" id="MF_01865"/>
    </source>
</evidence>
<comment type="caution">
    <text evidence="12">The sequence shown here is derived from an EMBL/GenBank/DDBJ whole genome shotgun (WGS) entry which is preliminary data.</text>
</comment>
<protein>
    <recommendedName>
        <fullName evidence="8">Ribosomal protein uS12 methylthiotransferase RimO</fullName>
        <shortName evidence="8">uS12 MTTase</shortName>
        <shortName evidence="8">uS12 methylthiotransferase</shortName>
        <ecNumber evidence="8">2.8.4.4</ecNumber>
    </recommendedName>
    <alternativeName>
        <fullName evidence="8">Ribosomal protein uS12 (aspartate-C(3))-methylthiotransferase</fullName>
    </alternativeName>
    <alternativeName>
        <fullName evidence="8">Ribosome maturation factor RimO</fullName>
    </alternativeName>
</protein>
<dbReference type="PANTHER" id="PTHR43837">
    <property type="entry name" value="RIBOSOMAL PROTEIN S12 METHYLTHIOTRANSFERASE RIMO"/>
    <property type="match status" value="1"/>
</dbReference>
<dbReference type="EC" id="2.8.4.4" evidence="8"/>
<dbReference type="SFLD" id="SFLDG01082">
    <property type="entry name" value="B12-binding_domain_containing"/>
    <property type="match status" value="1"/>
</dbReference>
<dbReference type="InterPro" id="IPR023404">
    <property type="entry name" value="rSAM_horseshoe"/>
</dbReference>
<dbReference type="HAMAP" id="MF_01865">
    <property type="entry name" value="MTTase_RimO"/>
    <property type="match status" value="1"/>
</dbReference>
<dbReference type="RefSeq" id="WP_009526196.1">
    <property type="nucleotide sequence ID" value="NZ_JH414563.1"/>
</dbReference>
<dbReference type="Pfam" id="PF04055">
    <property type="entry name" value="Radical_SAM"/>
    <property type="match status" value="1"/>
</dbReference>
<dbReference type="AlphaFoldDB" id="G9X0P4"/>
<dbReference type="PROSITE" id="PS51918">
    <property type="entry name" value="RADICAL_SAM"/>
    <property type="match status" value="1"/>
</dbReference>
<dbReference type="GO" id="GO:0035599">
    <property type="term" value="F:aspartic acid methylthiotransferase activity"/>
    <property type="evidence" value="ECO:0007669"/>
    <property type="project" value="TreeGrafter"/>
</dbReference>
<dbReference type="InterPro" id="IPR006638">
    <property type="entry name" value="Elp3/MiaA/NifB-like_rSAM"/>
</dbReference>
<dbReference type="PROSITE" id="PS51449">
    <property type="entry name" value="MTTASE_N"/>
    <property type="match status" value="1"/>
</dbReference>
<feature type="binding site" evidence="8">
    <location>
        <position position="81"/>
    </location>
    <ligand>
        <name>[4Fe-4S] cluster</name>
        <dbReference type="ChEBI" id="CHEBI:49883"/>
        <label>1</label>
    </ligand>
</feature>
<dbReference type="PROSITE" id="PS01278">
    <property type="entry name" value="MTTASE_RADICAL"/>
    <property type="match status" value="1"/>
</dbReference>
<dbReference type="CDD" id="cd01335">
    <property type="entry name" value="Radical_SAM"/>
    <property type="match status" value="1"/>
</dbReference>
<dbReference type="EMBL" id="AFZE01000015">
    <property type="protein sequence ID" value="EHL15139.1"/>
    <property type="molecule type" value="Genomic_DNA"/>
</dbReference>
<dbReference type="GO" id="GO:0103039">
    <property type="term" value="F:protein methylthiotransferase activity"/>
    <property type="evidence" value="ECO:0007669"/>
    <property type="project" value="UniProtKB-EC"/>
</dbReference>
<feature type="binding site" evidence="8">
    <location>
        <position position="154"/>
    </location>
    <ligand>
        <name>[4Fe-4S] cluster</name>
        <dbReference type="ChEBI" id="CHEBI:49883"/>
        <label>2</label>
        <note>4Fe-4S-S-AdoMet</note>
    </ligand>
</feature>
<comment type="subcellular location">
    <subcellularLocation>
        <location evidence="8">Cytoplasm</location>
    </subcellularLocation>
</comment>
<feature type="domain" description="TRAM" evidence="9">
    <location>
        <begin position="373"/>
        <end position="438"/>
    </location>
</feature>
<dbReference type="NCBIfam" id="TIGR00089">
    <property type="entry name" value="MiaB/RimO family radical SAM methylthiotransferase"/>
    <property type="match status" value="1"/>
</dbReference>
<dbReference type="GO" id="GO:0051539">
    <property type="term" value="F:4 iron, 4 sulfur cluster binding"/>
    <property type="evidence" value="ECO:0007669"/>
    <property type="project" value="UniProtKB-UniRule"/>
</dbReference>
<keyword evidence="1 8" id="KW-0004">4Fe-4S</keyword>